<accession>A0A3M7R0K5</accession>
<dbReference type="Pfam" id="PF00400">
    <property type="entry name" value="WD40"/>
    <property type="match status" value="1"/>
</dbReference>
<evidence type="ECO:0000259" key="4">
    <source>
        <dbReference type="PROSITE" id="PS50181"/>
    </source>
</evidence>
<dbReference type="InterPro" id="IPR042627">
    <property type="entry name" value="FBXW2"/>
</dbReference>
<dbReference type="Pfam" id="PF12937">
    <property type="entry name" value="F-box-like"/>
    <property type="match status" value="1"/>
</dbReference>
<dbReference type="OrthoDB" id="538223at2759"/>
<dbReference type="EMBL" id="REGN01004631">
    <property type="protein sequence ID" value="RNA16765.1"/>
    <property type="molecule type" value="Genomic_DNA"/>
</dbReference>
<dbReference type="AlphaFoldDB" id="A0A3M7R0K5"/>
<sequence length="524" mass="61277">MECEIDKAVLSQLKANPKRRQQFFMEYLKICEPSDLILVEQCLAEYKRDFFAILPSEIVEIIIGFLDWKSLFNCCLVSKTWNEKISFGFNTFWYQMCLRHLPINLIEQNDFNPDIAERNYKKIFVRIMKESSMLEHGAIFHSTSFGPVEIEAISTYKNVVATGEINPTTHVVKFWTMDTISSKWTYQKTMTLQSRAQKFSFNDKHLLASTYFMTLGLYSMESEQFLHEYIGHTCSVTGFTFDDELKLVVSGSADGTVKFWPMQPEERTQTIINKPIRTINNLAWIVSISVNHYANNDYLVIILGANSLCYVNLVEKIDDFQDPNDPNAQNTFRFRYNLKISDQYVKFIDMESIYETNSDSSALIILNIFLIADNNSNQNRKVFCQRYSIEKNVPDQCLEVECMDSPLDEKCLEFLNHRFLYNYGIGQFEIVSIGLNFCLLVDEEHSFYMANLKSKSINKIDVNLNLDRKQKFYRILLNSIQEQFILGDKNWLNGFSLDNENFSLKKNCFPLVFYSSRRNECFIK</sequence>
<dbReference type="Gene3D" id="2.130.10.10">
    <property type="entry name" value="YVTN repeat-like/Quinoprotein amine dehydrogenase"/>
    <property type="match status" value="1"/>
</dbReference>
<comment type="caution">
    <text evidence="5">The sequence shown here is derived from an EMBL/GenBank/DDBJ whole genome shotgun (WGS) entry which is preliminary data.</text>
</comment>
<dbReference type="STRING" id="10195.A0A3M7R0K5"/>
<dbReference type="InterPro" id="IPR036322">
    <property type="entry name" value="WD40_repeat_dom_sf"/>
</dbReference>
<feature type="repeat" description="WD" evidence="3">
    <location>
        <begin position="229"/>
        <end position="270"/>
    </location>
</feature>
<dbReference type="PROSITE" id="PS50082">
    <property type="entry name" value="WD_REPEATS_2"/>
    <property type="match status" value="1"/>
</dbReference>
<dbReference type="PANTHER" id="PTHR44436:SF1">
    <property type="entry name" value="F-BOX_WD REPEAT-CONTAINING PROTEIN 2"/>
    <property type="match status" value="1"/>
</dbReference>
<dbReference type="InterPro" id="IPR001810">
    <property type="entry name" value="F-box_dom"/>
</dbReference>
<keyword evidence="1 3" id="KW-0853">WD repeat</keyword>
<dbReference type="InterPro" id="IPR001680">
    <property type="entry name" value="WD40_rpt"/>
</dbReference>
<proteinExistence type="predicted"/>
<protein>
    <submittedName>
        <fullName evidence="5">F-box WD repeat-containing 2</fullName>
    </submittedName>
</protein>
<organism evidence="5 6">
    <name type="scientific">Brachionus plicatilis</name>
    <name type="common">Marine rotifer</name>
    <name type="synonym">Brachionus muelleri</name>
    <dbReference type="NCBI Taxonomy" id="10195"/>
    <lineage>
        <taxon>Eukaryota</taxon>
        <taxon>Metazoa</taxon>
        <taxon>Spiralia</taxon>
        <taxon>Gnathifera</taxon>
        <taxon>Rotifera</taxon>
        <taxon>Eurotatoria</taxon>
        <taxon>Monogononta</taxon>
        <taxon>Pseudotrocha</taxon>
        <taxon>Ploima</taxon>
        <taxon>Brachionidae</taxon>
        <taxon>Brachionus</taxon>
    </lineage>
</organism>
<dbReference type="PROSITE" id="PS50294">
    <property type="entry name" value="WD_REPEATS_REGION"/>
    <property type="match status" value="1"/>
</dbReference>
<dbReference type="InterPro" id="IPR015943">
    <property type="entry name" value="WD40/YVTN_repeat-like_dom_sf"/>
</dbReference>
<dbReference type="CDD" id="cd22131">
    <property type="entry name" value="F-box_FBXW2"/>
    <property type="match status" value="1"/>
</dbReference>
<feature type="domain" description="F-box" evidence="4">
    <location>
        <begin position="48"/>
        <end position="96"/>
    </location>
</feature>
<dbReference type="PANTHER" id="PTHR44436">
    <property type="entry name" value="F-BOX/WD REPEAT-CONTAINING PROTEIN 2"/>
    <property type="match status" value="1"/>
</dbReference>
<evidence type="ECO:0000313" key="5">
    <source>
        <dbReference type="EMBL" id="RNA16765.1"/>
    </source>
</evidence>
<dbReference type="SMART" id="SM00256">
    <property type="entry name" value="FBOX"/>
    <property type="match status" value="1"/>
</dbReference>
<name>A0A3M7R0K5_BRAPC</name>
<dbReference type="Proteomes" id="UP000276133">
    <property type="component" value="Unassembled WGS sequence"/>
</dbReference>
<keyword evidence="2" id="KW-0677">Repeat</keyword>
<dbReference type="Gene3D" id="1.20.1280.50">
    <property type="match status" value="1"/>
</dbReference>
<dbReference type="PROSITE" id="PS50181">
    <property type="entry name" value="FBOX"/>
    <property type="match status" value="1"/>
</dbReference>
<evidence type="ECO:0000256" key="2">
    <source>
        <dbReference type="ARBA" id="ARBA00022737"/>
    </source>
</evidence>
<dbReference type="SUPFAM" id="SSF81383">
    <property type="entry name" value="F-box domain"/>
    <property type="match status" value="1"/>
</dbReference>
<dbReference type="SMART" id="SM00320">
    <property type="entry name" value="WD40"/>
    <property type="match status" value="1"/>
</dbReference>
<evidence type="ECO:0000256" key="1">
    <source>
        <dbReference type="ARBA" id="ARBA00022574"/>
    </source>
</evidence>
<gene>
    <name evidence="5" type="ORF">BpHYR1_003036</name>
</gene>
<reference evidence="5 6" key="1">
    <citation type="journal article" date="2018" name="Sci. Rep.">
        <title>Genomic signatures of local adaptation to the degree of environmental predictability in rotifers.</title>
        <authorList>
            <person name="Franch-Gras L."/>
            <person name="Hahn C."/>
            <person name="Garcia-Roger E.M."/>
            <person name="Carmona M.J."/>
            <person name="Serra M."/>
            <person name="Gomez A."/>
        </authorList>
    </citation>
    <scope>NUCLEOTIDE SEQUENCE [LARGE SCALE GENOMIC DNA]</scope>
    <source>
        <strain evidence="5">HYR1</strain>
    </source>
</reference>
<dbReference type="SUPFAM" id="SSF50978">
    <property type="entry name" value="WD40 repeat-like"/>
    <property type="match status" value="1"/>
</dbReference>
<dbReference type="InterPro" id="IPR036047">
    <property type="entry name" value="F-box-like_dom_sf"/>
</dbReference>
<evidence type="ECO:0000313" key="6">
    <source>
        <dbReference type="Proteomes" id="UP000276133"/>
    </source>
</evidence>
<keyword evidence="6" id="KW-1185">Reference proteome</keyword>
<evidence type="ECO:0000256" key="3">
    <source>
        <dbReference type="PROSITE-ProRule" id="PRU00221"/>
    </source>
</evidence>